<dbReference type="GO" id="GO:0010411">
    <property type="term" value="P:xyloglucan metabolic process"/>
    <property type="evidence" value="ECO:0007669"/>
    <property type="project" value="InterPro"/>
</dbReference>
<keyword evidence="3 8" id="KW-0964">Secreted</keyword>
<dbReference type="PANTHER" id="PTHR31062">
    <property type="entry name" value="XYLOGLUCAN ENDOTRANSGLUCOSYLASE/HYDROLASE PROTEIN 8-RELATED"/>
    <property type="match status" value="1"/>
</dbReference>
<gene>
    <name evidence="10" type="primary">XTH26</name>
    <name evidence="10" type="ORF">CR513_40966</name>
</gene>
<feature type="signal peptide" evidence="8">
    <location>
        <begin position="1"/>
        <end position="19"/>
    </location>
</feature>
<comment type="similarity">
    <text evidence="8">Belongs to the glycosyl hydrolase 16 family.</text>
</comment>
<evidence type="ECO:0000256" key="6">
    <source>
        <dbReference type="ARBA" id="ARBA00023157"/>
    </source>
</evidence>
<evidence type="ECO:0000313" key="11">
    <source>
        <dbReference type="Proteomes" id="UP000257109"/>
    </source>
</evidence>
<dbReference type="InterPro" id="IPR016455">
    <property type="entry name" value="XTH"/>
</dbReference>
<comment type="caution">
    <text evidence="10">The sequence shown here is derived from an EMBL/GenBank/DDBJ whole genome shotgun (WGS) entry which is preliminary data.</text>
</comment>
<dbReference type="InterPro" id="IPR010713">
    <property type="entry name" value="XET_C"/>
</dbReference>
<dbReference type="EMBL" id="QJKJ01008773">
    <property type="protein sequence ID" value="RDX78711.1"/>
    <property type="molecule type" value="Genomic_DNA"/>
</dbReference>
<protein>
    <recommendedName>
        <fullName evidence="8">Xyloglucan endotransglucosylase/hydrolase</fullName>
        <ecNumber evidence="8">2.4.1.207</ecNumber>
    </recommendedName>
</protein>
<dbReference type="InterPro" id="IPR044791">
    <property type="entry name" value="Beta-glucanase/XTH"/>
</dbReference>
<evidence type="ECO:0000256" key="7">
    <source>
        <dbReference type="ARBA" id="ARBA00023295"/>
    </source>
</evidence>
<dbReference type="SUPFAM" id="SSF49899">
    <property type="entry name" value="Concanavalin A-like lectins/glucanases"/>
    <property type="match status" value="1"/>
</dbReference>
<dbReference type="GO" id="GO:0004553">
    <property type="term" value="F:hydrolase activity, hydrolyzing O-glycosyl compounds"/>
    <property type="evidence" value="ECO:0007669"/>
    <property type="project" value="InterPro"/>
</dbReference>
<evidence type="ECO:0000256" key="2">
    <source>
        <dbReference type="ARBA" id="ARBA00022523"/>
    </source>
</evidence>
<dbReference type="Proteomes" id="UP000257109">
    <property type="component" value="Unassembled WGS sequence"/>
</dbReference>
<comment type="function">
    <text evidence="8">Catalyzes xyloglucan endohydrolysis (XEH) and/or endotransglycosylation (XET). Cleaves and religates xyloglucan polymers, an essential constituent of the primary cell wall, and thereby participates in cell wall construction of growing tissues.</text>
</comment>
<keyword evidence="6" id="KW-1015">Disulfide bond</keyword>
<dbReference type="Gene3D" id="2.60.120.200">
    <property type="match status" value="2"/>
</dbReference>
<dbReference type="AlphaFoldDB" id="A0A371FKC0"/>
<evidence type="ECO:0000256" key="5">
    <source>
        <dbReference type="ARBA" id="ARBA00022801"/>
    </source>
</evidence>
<feature type="non-terminal residue" evidence="10">
    <location>
        <position position="1"/>
    </location>
</feature>
<keyword evidence="11" id="KW-1185">Reference proteome</keyword>
<organism evidence="10 11">
    <name type="scientific">Mucuna pruriens</name>
    <name type="common">Velvet bean</name>
    <name type="synonym">Dolichos pruriens</name>
    <dbReference type="NCBI Taxonomy" id="157652"/>
    <lineage>
        <taxon>Eukaryota</taxon>
        <taxon>Viridiplantae</taxon>
        <taxon>Streptophyta</taxon>
        <taxon>Embryophyta</taxon>
        <taxon>Tracheophyta</taxon>
        <taxon>Spermatophyta</taxon>
        <taxon>Magnoliopsida</taxon>
        <taxon>eudicotyledons</taxon>
        <taxon>Gunneridae</taxon>
        <taxon>Pentapetalae</taxon>
        <taxon>rosids</taxon>
        <taxon>fabids</taxon>
        <taxon>Fabales</taxon>
        <taxon>Fabaceae</taxon>
        <taxon>Papilionoideae</taxon>
        <taxon>50 kb inversion clade</taxon>
        <taxon>NPAAA clade</taxon>
        <taxon>indigoferoid/millettioid clade</taxon>
        <taxon>Phaseoleae</taxon>
        <taxon>Mucuna</taxon>
    </lineage>
</organism>
<keyword evidence="8" id="KW-0961">Cell wall biogenesis/degradation</keyword>
<keyword evidence="1 8" id="KW-0134">Cell wall</keyword>
<proteinExistence type="inferred from homology"/>
<dbReference type="STRING" id="157652.A0A371FKC0"/>
<evidence type="ECO:0000256" key="4">
    <source>
        <dbReference type="ARBA" id="ARBA00022679"/>
    </source>
</evidence>
<dbReference type="Pfam" id="PF00722">
    <property type="entry name" value="Glyco_hydro_16"/>
    <property type="match status" value="2"/>
</dbReference>
<dbReference type="GO" id="GO:0071555">
    <property type="term" value="P:cell wall organization"/>
    <property type="evidence" value="ECO:0007669"/>
    <property type="project" value="UniProtKB-KW"/>
</dbReference>
<dbReference type="Pfam" id="PF06955">
    <property type="entry name" value="XET_C"/>
    <property type="match status" value="1"/>
</dbReference>
<dbReference type="InterPro" id="IPR013320">
    <property type="entry name" value="ConA-like_dom_sf"/>
</dbReference>
<dbReference type="GO" id="GO:0048046">
    <property type="term" value="C:apoplast"/>
    <property type="evidence" value="ECO:0007669"/>
    <property type="project" value="UniProtKB-SubCell"/>
</dbReference>
<evidence type="ECO:0000313" key="10">
    <source>
        <dbReference type="EMBL" id="RDX78711.1"/>
    </source>
</evidence>
<dbReference type="InterPro" id="IPR000757">
    <property type="entry name" value="Beta-glucanase-like"/>
</dbReference>
<name>A0A371FKC0_MUCPR</name>
<dbReference type="GO" id="GO:0042546">
    <property type="term" value="P:cell wall biogenesis"/>
    <property type="evidence" value="ECO:0007669"/>
    <property type="project" value="InterPro"/>
</dbReference>
<dbReference type="PIRSF" id="PIRSF005604">
    <property type="entry name" value="XET"/>
    <property type="match status" value="1"/>
</dbReference>
<dbReference type="OrthoDB" id="4781at2759"/>
<evidence type="ECO:0000256" key="8">
    <source>
        <dbReference type="RuleBase" id="RU361120"/>
    </source>
</evidence>
<keyword evidence="7 8" id="KW-0326">Glycosidase</keyword>
<comment type="PTM">
    <text evidence="8">Contains at least one intrachain disulfide bond essential for its enzymatic activity.</text>
</comment>
<sequence>MLVALILFALVPNIIQVDANFSKSMYLTWGVQHASIMAEDLHLVLDKTSGSAAQSKRSFLFGSIEMQIKLVPGNSAGTVTAYYATVQDNHTRFIPTYTHMEKEAESNNFTSVYDRYLSWYVDSVPIRVYRNYEKEGIAYPNKQGMRVYTSLWNADNWATRGGLVKTNWRDAPFTARFHHFRARACRWGGAKSINQCASNVSANWWTSPRYKHLSHAQMGQLNWVRENYMIYDYCTDTKRFNAHMPPECFKPQF</sequence>
<keyword evidence="5 8" id="KW-0378">Hydrolase</keyword>
<reference evidence="10" key="1">
    <citation type="submission" date="2018-05" db="EMBL/GenBank/DDBJ databases">
        <title>Draft genome of Mucuna pruriens seed.</title>
        <authorList>
            <person name="Nnadi N.E."/>
            <person name="Vos R."/>
            <person name="Hasami M.H."/>
            <person name="Devisetty U.K."/>
            <person name="Aguiy J.C."/>
        </authorList>
    </citation>
    <scope>NUCLEOTIDE SEQUENCE [LARGE SCALE GENOMIC DNA]</scope>
    <source>
        <strain evidence="10">JCA_2017</strain>
    </source>
</reference>
<keyword evidence="4 8" id="KW-0808">Transferase</keyword>
<comment type="subcellular location">
    <subcellularLocation>
        <location evidence="8">Secreted</location>
        <location evidence="8">Cell wall</location>
    </subcellularLocation>
    <subcellularLocation>
        <location evidence="8">Secreted</location>
        <location evidence="8">Extracellular space</location>
        <location evidence="8">Apoplast</location>
    </subcellularLocation>
</comment>
<evidence type="ECO:0000259" key="9">
    <source>
        <dbReference type="PROSITE" id="PS51762"/>
    </source>
</evidence>
<keyword evidence="2 8" id="KW-0052">Apoplast</keyword>
<dbReference type="GO" id="GO:0016762">
    <property type="term" value="F:xyloglucan:xyloglucosyl transferase activity"/>
    <property type="evidence" value="ECO:0007669"/>
    <property type="project" value="UniProtKB-EC"/>
</dbReference>
<dbReference type="PROSITE" id="PS51762">
    <property type="entry name" value="GH16_2"/>
    <property type="match status" value="1"/>
</dbReference>
<evidence type="ECO:0000256" key="3">
    <source>
        <dbReference type="ARBA" id="ARBA00022525"/>
    </source>
</evidence>
<accession>A0A371FKC0</accession>
<dbReference type="EC" id="2.4.1.207" evidence="8"/>
<evidence type="ECO:0000256" key="1">
    <source>
        <dbReference type="ARBA" id="ARBA00022512"/>
    </source>
</evidence>
<feature type="chain" id="PRO_5016486809" description="Xyloglucan endotransglucosylase/hydrolase" evidence="8">
    <location>
        <begin position="20"/>
        <end position="253"/>
    </location>
</feature>
<feature type="domain" description="GH16" evidence="9">
    <location>
        <begin position="6"/>
        <end position="242"/>
    </location>
</feature>
<keyword evidence="8" id="KW-0732">Signal</keyword>